<protein>
    <recommendedName>
        <fullName evidence="3">DUF3630 family protein</fullName>
    </recommendedName>
</protein>
<sequence>MRQIKVKHCDTQALELALPQGFGSGWQEAVQRLLSDLGAEIMSFDCGVDRWQWQFRWQDTDYVLFAEQLVEAIWIEAGRVVTAPEDLAMLQQAIRRIRQ</sequence>
<gene>
    <name evidence="1" type="ORF">HMF8227_02912</name>
</gene>
<keyword evidence="2" id="KW-1185">Reference proteome</keyword>
<evidence type="ECO:0000313" key="1">
    <source>
        <dbReference type="EMBL" id="AWL13360.1"/>
    </source>
</evidence>
<dbReference type="AlphaFoldDB" id="A0A2S2E828"/>
<dbReference type="EMBL" id="CP029347">
    <property type="protein sequence ID" value="AWL13360.1"/>
    <property type="molecule type" value="Genomic_DNA"/>
</dbReference>
<dbReference type="Proteomes" id="UP000245728">
    <property type="component" value="Chromosome"/>
</dbReference>
<dbReference type="KEGG" id="salh:HMF8227_02912"/>
<proteinExistence type="predicted"/>
<evidence type="ECO:0008006" key="3">
    <source>
        <dbReference type="Google" id="ProtNLM"/>
    </source>
</evidence>
<dbReference type="Pfam" id="PF12305">
    <property type="entry name" value="DUF3630"/>
    <property type="match status" value="1"/>
</dbReference>
<dbReference type="OrthoDB" id="6389032at2"/>
<organism evidence="1 2">
    <name type="scientific">Saliniradius amylolyticus</name>
    <dbReference type="NCBI Taxonomy" id="2183582"/>
    <lineage>
        <taxon>Bacteria</taxon>
        <taxon>Pseudomonadati</taxon>
        <taxon>Pseudomonadota</taxon>
        <taxon>Gammaproteobacteria</taxon>
        <taxon>Alteromonadales</taxon>
        <taxon>Alteromonadaceae</taxon>
        <taxon>Saliniradius</taxon>
    </lineage>
</organism>
<evidence type="ECO:0000313" key="2">
    <source>
        <dbReference type="Proteomes" id="UP000245728"/>
    </source>
</evidence>
<name>A0A2S2E828_9ALTE</name>
<dbReference type="RefSeq" id="WP_109340862.1">
    <property type="nucleotide sequence ID" value="NZ_CP029347.1"/>
</dbReference>
<reference evidence="1 2" key="1">
    <citation type="submission" date="2018-05" db="EMBL/GenBank/DDBJ databases">
        <title>Salinimonas sp. HMF8227 Genome sequencing and assembly.</title>
        <authorList>
            <person name="Kang H."/>
            <person name="Kang J."/>
            <person name="Cha I."/>
            <person name="Kim H."/>
            <person name="Joh K."/>
        </authorList>
    </citation>
    <scope>NUCLEOTIDE SEQUENCE [LARGE SCALE GENOMIC DNA]</scope>
    <source>
        <strain evidence="1 2">HMF8227</strain>
    </source>
</reference>
<dbReference type="InterPro" id="IPR022080">
    <property type="entry name" value="DUF3630"/>
</dbReference>
<accession>A0A2S2E828</accession>